<organism evidence="2 3">
    <name type="scientific">Aquarana catesbeiana</name>
    <name type="common">American bullfrog</name>
    <name type="synonym">Rana catesbeiana</name>
    <dbReference type="NCBI Taxonomy" id="8400"/>
    <lineage>
        <taxon>Eukaryota</taxon>
        <taxon>Metazoa</taxon>
        <taxon>Chordata</taxon>
        <taxon>Craniata</taxon>
        <taxon>Vertebrata</taxon>
        <taxon>Euteleostomi</taxon>
        <taxon>Amphibia</taxon>
        <taxon>Batrachia</taxon>
        <taxon>Anura</taxon>
        <taxon>Neobatrachia</taxon>
        <taxon>Ranoidea</taxon>
        <taxon>Ranidae</taxon>
        <taxon>Aquarana</taxon>
    </lineage>
</organism>
<reference evidence="3" key="1">
    <citation type="journal article" date="2017" name="Nat. Commun.">
        <title>The North American bullfrog draft genome provides insight into hormonal regulation of long noncoding RNA.</title>
        <authorList>
            <person name="Hammond S.A."/>
            <person name="Warren R.L."/>
            <person name="Vandervalk B.P."/>
            <person name="Kucuk E."/>
            <person name="Khan H."/>
            <person name="Gibb E.A."/>
            <person name="Pandoh P."/>
            <person name="Kirk H."/>
            <person name="Zhao Y."/>
            <person name="Jones M."/>
            <person name="Mungall A.J."/>
            <person name="Coope R."/>
            <person name="Pleasance S."/>
            <person name="Moore R.A."/>
            <person name="Holt R.A."/>
            <person name="Round J.M."/>
            <person name="Ohora S."/>
            <person name="Walle B.V."/>
            <person name="Veldhoen N."/>
            <person name="Helbing C.C."/>
            <person name="Birol I."/>
        </authorList>
    </citation>
    <scope>NUCLEOTIDE SEQUENCE [LARGE SCALE GENOMIC DNA]</scope>
</reference>
<evidence type="ECO:0000256" key="1">
    <source>
        <dbReference type="SAM" id="SignalP"/>
    </source>
</evidence>
<feature type="signal peptide" evidence="1">
    <location>
        <begin position="1"/>
        <end position="25"/>
    </location>
</feature>
<proteinExistence type="predicted"/>
<name>A0A2G9Q1P0_AQUCT</name>
<dbReference type="Proteomes" id="UP000228934">
    <property type="component" value="Unassembled WGS sequence"/>
</dbReference>
<dbReference type="AlphaFoldDB" id="A0A2G9Q1P0"/>
<protein>
    <submittedName>
        <fullName evidence="2">Uncharacterized protein</fullName>
    </submittedName>
</protein>
<gene>
    <name evidence="2" type="ORF">AB205_0163600</name>
</gene>
<keyword evidence="1" id="KW-0732">Signal</keyword>
<dbReference type="EMBL" id="KZ370027">
    <property type="protein sequence ID" value="PIO09475.1"/>
    <property type="molecule type" value="Genomic_DNA"/>
</dbReference>
<accession>A0A2G9Q1P0</accession>
<keyword evidence="3" id="KW-1185">Reference proteome</keyword>
<feature type="chain" id="PRO_5013641335" evidence="1">
    <location>
        <begin position="26"/>
        <end position="83"/>
    </location>
</feature>
<evidence type="ECO:0000313" key="2">
    <source>
        <dbReference type="EMBL" id="PIO09475.1"/>
    </source>
</evidence>
<sequence>MSYDITLTSQLLLPMSLHLLLFSDALRMWADPWHLHLESRTVGPTLYVMTLECLQHVFNLNSVGVLWGKLYLSLKWGFNKMET</sequence>
<evidence type="ECO:0000313" key="3">
    <source>
        <dbReference type="Proteomes" id="UP000228934"/>
    </source>
</evidence>